<evidence type="ECO:0000313" key="3">
    <source>
        <dbReference type="Proteomes" id="UP000192601"/>
    </source>
</evidence>
<proteinExistence type="predicted"/>
<dbReference type="STRING" id="1783.BST44_05560"/>
<dbReference type="EMBL" id="MVIJ01000005">
    <property type="protein sequence ID" value="ORB75303.1"/>
    <property type="molecule type" value="Genomic_DNA"/>
</dbReference>
<sequence>MYDFSVKCSRGLSVAAAVSAAAFVFAPAATADPDSPSYGQGKQAIDEQVQQYHVQLSPGTDLNQYCQRVLNSDLKSGKIGRVDSGPDFIAGCQDEGRTLIASH</sequence>
<protein>
    <recommendedName>
        <fullName evidence="4">DUF732 domain-containing protein</fullName>
    </recommendedName>
</protein>
<organism evidence="2 3">
    <name type="scientific">Mycobacterium scrofulaceum</name>
    <dbReference type="NCBI Taxonomy" id="1783"/>
    <lineage>
        <taxon>Bacteria</taxon>
        <taxon>Bacillati</taxon>
        <taxon>Actinomycetota</taxon>
        <taxon>Actinomycetes</taxon>
        <taxon>Mycobacteriales</taxon>
        <taxon>Mycobacteriaceae</taxon>
        <taxon>Mycobacterium</taxon>
    </lineage>
</organism>
<evidence type="ECO:0008006" key="4">
    <source>
        <dbReference type="Google" id="ProtNLM"/>
    </source>
</evidence>
<gene>
    <name evidence="2" type="ORF">BST44_05560</name>
</gene>
<dbReference type="AlphaFoldDB" id="A0A1X0KL27"/>
<feature type="signal peptide" evidence="1">
    <location>
        <begin position="1"/>
        <end position="31"/>
    </location>
</feature>
<dbReference type="Proteomes" id="UP000192601">
    <property type="component" value="Unassembled WGS sequence"/>
</dbReference>
<name>A0A1X0KL27_MYCSC</name>
<evidence type="ECO:0000256" key="1">
    <source>
        <dbReference type="SAM" id="SignalP"/>
    </source>
</evidence>
<evidence type="ECO:0000313" key="2">
    <source>
        <dbReference type="EMBL" id="ORB75303.1"/>
    </source>
</evidence>
<feature type="chain" id="PRO_5013049321" description="DUF732 domain-containing protein" evidence="1">
    <location>
        <begin position="32"/>
        <end position="103"/>
    </location>
</feature>
<reference evidence="2 3" key="1">
    <citation type="submission" date="2017-02" db="EMBL/GenBank/DDBJ databases">
        <title>The new phylogeny of genus Mycobacterium.</title>
        <authorList>
            <person name="Tortoli E."/>
            <person name="Trovato A."/>
            <person name="Cirillo D.M."/>
        </authorList>
    </citation>
    <scope>NUCLEOTIDE SEQUENCE [LARGE SCALE GENOMIC DNA]</scope>
    <source>
        <strain evidence="2 3">DSM 43992</strain>
    </source>
</reference>
<accession>A0A1X0KL27</accession>
<keyword evidence="3" id="KW-1185">Reference proteome</keyword>
<comment type="caution">
    <text evidence="2">The sequence shown here is derived from an EMBL/GenBank/DDBJ whole genome shotgun (WGS) entry which is preliminary data.</text>
</comment>
<keyword evidence="1" id="KW-0732">Signal</keyword>